<dbReference type="InterPro" id="IPR036890">
    <property type="entry name" value="HATPase_C_sf"/>
</dbReference>
<comment type="caution">
    <text evidence="3">The sequence shown here is derived from an EMBL/GenBank/DDBJ whole genome shotgun (WGS) entry which is preliminary data.</text>
</comment>
<protein>
    <recommendedName>
        <fullName evidence="2">Histidine kinase/HSP90-like ATPase domain-containing protein</fullName>
    </recommendedName>
</protein>
<dbReference type="RefSeq" id="WP_005155004.1">
    <property type="nucleotide sequence ID" value="NZ_ANMG01000021.1"/>
</dbReference>
<dbReference type="PANTHER" id="PTHR35526">
    <property type="entry name" value="ANTI-SIGMA-F FACTOR RSBW-RELATED"/>
    <property type="match status" value="1"/>
</dbReference>
<dbReference type="Pfam" id="PF13581">
    <property type="entry name" value="HATPase_c_2"/>
    <property type="match status" value="1"/>
</dbReference>
<dbReference type="Proteomes" id="UP000014137">
    <property type="component" value="Unassembled WGS sequence"/>
</dbReference>
<proteinExistence type="predicted"/>
<reference evidence="3 4" key="1">
    <citation type="submission" date="2012-10" db="EMBL/GenBank/DDBJ databases">
        <title>Genome assembly of Amycolatopsis azurea DSM 43854.</title>
        <authorList>
            <person name="Khatri I."/>
            <person name="Kaur I."/>
            <person name="Subramanian S."/>
            <person name="Mayilraj S."/>
        </authorList>
    </citation>
    <scope>NUCLEOTIDE SEQUENCE [LARGE SCALE GENOMIC DNA]</scope>
    <source>
        <strain evidence="3 4">DSM 43854</strain>
    </source>
</reference>
<name>M2Q6K2_9PSEU</name>
<dbReference type="Gene3D" id="3.30.565.10">
    <property type="entry name" value="Histidine kinase-like ATPase, C-terminal domain"/>
    <property type="match status" value="1"/>
</dbReference>
<feature type="domain" description="Histidine kinase/HSP90-like ATPase" evidence="2">
    <location>
        <begin position="35"/>
        <end position="138"/>
    </location>
</feature>
<sequence>MVSGGQAELEAELDRLCRRVAGAAEVTLDLRKLPELRDIRAVVADQLGFGRGEDEPLGALLLVIDELVSNAYRHTDEPGELRVNRHVRSFMVEVSDDDPDLEALRSASGSAHYGLRLIHQLSLDWGFREEPTGKTVWALVPAQLYYEH</sequence>
<accession>M2Q6K2</accession>
<evidence type="ECO:0000313" key="4">
    <source>
        <dbReference type="Proteomes" id="UP000014137"/>
    </source>
</evidence>
<gene>
    <name evidence="3" type="ORF">C791_1906</name>
</gene>
<dbReference type="CDD" id="cd16936">
    <property type="entry name" value="HATPase_RsbW-like"/>
    <property type="match status" value="1"/>
</dbReference>
<dbReference type="PATRIC" id="fig|1238180.3.peg.2505"/>
<dbReference type="PANTHER" id="PTHR35526:SF3">
    <property type="entry name" value="ANTI-SIGMA-F FACTOR RSBW"/>
    <property type="match status" value="1"/>
</dbReference>
<organism evidence="3 4">
    <name type="scientific">Amycolatopsis azurea DSM 43854</name>
    <dbReference type="NCBI Taxonomy" id="1238180"/>
    <lineage>
        <taxon>Bacteria</taxon>
        <taxon>Bacillati</taxon>
        <taxon>Actinomycetota</taxon>
        <taxon>Actinomycetes</taxon>
        <taxon>Pseudonocardiales</taxon>
        <taxon>Pseudonocardiaceae</taxon>
        <taxon>Amycolatopsis</taxon>
    </lineage>
</organism>
<dbReference type="EMBL" id="ANMG01000021">
    <property type="protein sequence ID" value="EMD27610.1"/>
    <property type="molecule type" value="Genomic_DNA"/>
</dbReference>
<dbReference type="AlphaFoldDB" id="M2Q6K2"/>
<evidence type="ECO:0000256" key="1">
    <source>
        <dbReference type="ARBA" id="ARBA00022527"/>
    </source>
</evidence>
<keyword evidence="1" id="KW-0808">Transferase</keyword>
<keyword evidence="1" id="KW-0418">Kinase</keyword>
<dbReference type="InterPro" id="IPR050267">
    <property type="entry name" value="Anti-sigma-factor_SerPK"/>
</dbReference>
<dbReference type="SUPFAM" id="SSF55874">
    <property type="entry name" value="ATPase domain of HSP90 chaperone/DNA topoisomerase II/histidine kinase"/>
    <property type="match status" value="1"/>
</dbReference>
<evidence type="ECO:0000259" key="2">
    <source>
        <dbReference type="Pfam" id="PF13581"/>
    </source>
</evidence>
<dbReference type="GO" id="GO:0004674">
    <property type="term" value="F:protein serine/threonine kinase activity"/>
    <property type="evidence" value="ECO:0007669"/>
    <property type="project" value="UniProtKB-KW"/>
</dbReference>
<evidence type="ECO:0000313" key="3">
    <source>
        <dbReference type="EMBL" id="EMD27610.1"/>
    </source>
</evidence>
<keyword evidence="1" id="KW-0723">Serine/threonine-protein kinase</keyword>
<dbReference type="InterPro" id="IPR003594">
    <property type="entry name" value="HATPase_dom"/>
</dbReference>